<sequence length="473" mass="50213">MPGDPVPHLPPLLEAVLGVGSELELRATLQRIVDGAAELTGARYAALSTAGGGPEGPAEIRTRTPPPKDADGLDVPILVGTEPFGRLRLDGKSGGGPFTAEDEQLLRVLAAQAGTAIGNARLYEAARQRERWIEGAAAVTTALLSGERAADALMTVAERARLLADACAGVILQPTPEGGMEIVTASTHDDPGGLVGTTIEPGSPVLEQLLGGEPVFIEDSATDPRMTTRVRHRFGPSMMLPLQASGQLIGTLALPRRRGDRPYTDVEQHLATQFASQAALALVLAGARHRRERLAVYEDRDRIARDLHDLVVQRLFATGMMLQAAQRRARVAAVQDMLGKAVDELESTVQEVRTAIFALQQPPAEAPTSLRGRVLRETAAAKAVLGFQPATRFLGPVDSRVPDRVGAQLLTTLRRALDTAARRRGVSRIEVTVDATATLPDGRAAVRLTVYDDADTGAGEDSEGSTVTWQAPL</sequence>
<dbReference type="GO" id="GO:0016020">
    <property type="term" value="C:membrane"/>
    <property type="evidence" value="ECO:0007669"/>
    <property type="project" value="InterPro"/>
</dbReference>
<dbReference type="EMBL" id="BMVG01000001">
    <property type="protein sequence ID" value="GHD98473.1"/>
    <property type="molecule type" value="Genomic_DNA"/>
</dbReference>
<keyword evidence="2 6" id="KW-0418">Kinase</keyword>
<reference evidence="6" key="2">
    <citation type="submission" date="2020-09" db="EMBL/GenBank/DDBJ databases">
        <authorList>
            <person name="Sun Q."/>
            <person name="Ohkuma M."/>
        </authorList>
    </citation>
    <scope>NUCLEOTIDE SEQUENCE</scope>
    <source>
        <strain evidence="6">JCM 4714</strain>
    </source>
</reference>
<evidence type="ECO:0000256" key="1">
    <source>
        <dbReference type="ARBA" id="ARBA00022679"/>
    </source>
</evidence>
<dbReference type="AlphaFoldDB" id="A0A918YD49"/>
<reference evidence="6" key="1">
    <citation type="journal article" date="2014" name="Int. J. Syst. Evol. Microbiol.">
        <title>Complete genome sequence of Corynebacterium casei LMG S-19264T (=DSM 44701T), isolated from a smear-ripened cheese.</title>
        <authorList>
            <consortium name="US DOE Joint Genome Institute (JGI-PGF)"/>
            <person name="Walter F."/>
            <person name="Albersmeier A."/>
            <person name="Kalinowski J."/>
            <person name="Ruckert C."/>
        </authorList>
    </citation>
    <scope>NUCLEOTIDE SEQUENCE</scope>
    <source>
        <strain evidence="6">JCM 4714</strain>
    </source>
</reference>
<comment type="caution">
    <text evidence="6">The sequence shown here is derived from an EMBL/GenBank/DDBJ whole genome shotgun (WGS) entry which is preliminary data.</text>
</comment>
<dbReference type="Proteomes" id="UP000655443">
    <property type="component" value="Unassembled WGS sequence"/>
</dbReference>
<feature type="domain" description="GAF" evidence="5">
    <location>
        <begin position="148"/>
        <end position="292"/>
    </location>
</feature>
<name>A0A918YD49_9ACTN</name>
<keyword evidence="1" id="KW-0808">Transferase</keyword>
<dbReference type="Pfam" id="PF01590">
    <property type="entry name" value="GAF"/>
    <property type="match status" value="1"/>
</dbReference>
<dbReference type="Gene3D" id="1.20.5.1930">
    <property type="match status" value="1"/>
</dbReference>
<evidence type="ECO:0000256" key="4">
    <source>
        <dbReference type="SAM" id="MobiDB-lite"/>
    </source>
</evidence>
<evidence type="ECO:0000256" key="2">
    <source>
        <dbReference type="ARBA" id="ARBA00022777"/>
    </source>
</evidence>
<feature type="compositionally biased region" description="Acidic residues" evidence="4">
    <location>
        <begin position="454"/>
        <end position="463"/>
    </location>
</feature>
<dbReference type="GO" id="GO:0046983">
    <property type="term" value="F:protein dimerization activity"/>
    <property type="evidence" value="ECO:0007669"/>
    <property type="project" value="InterPro"/>
</dbReference>
<gene>
    <name evidence="6" type="ORF">GCM10010339_05790</name>
</gene>
<dbReference type="InterPro" id="IPR050482">
    <property type="entry name" value="Sensor_HK_TwoCompSys"/>
</dbReference>
<dbReference type="RefSeq" id="WP_189948176.1">
    <property type="nucleotide sequence ID" value="NZ_BMVG01000001.1"/>
</dbReference>
<feature type="domain" description="GAF" evidence="5">
    <location>
        <begin position="24"/>
        <end position="127"/>
    </location>
</feature>
<dbReference type="InterPro" id="IPR011712">
    <property type="entry name" value="Sig_transdc_His_kin_sub3_dim/P"/>
</dbReference>
<proteinExistence type="predicted"/>
<accession>A0A918YD49</accession>
<organism evidence="6 7">
    <name type="scientific">Streptomyces alanosinicus</name>
    <dbReference type="NCBI Taxonomy" id="68171"/>
    <lineage>
        <taxon>Bacteria</taxon>
        <taxon>Bacillati</taxon>
        <taxon>Actinomycetota</taxon>
        <taxon>Actinomycetes</taxon>
        <taxon>Kitasatosporales</taxon>
        <taxon>Streptomycetaceae</taxon>
        <taxon>Streptomyces</taxon>
    </lineage>
</organism>
<keyword evidence="7" id="KW-1185">Reference proteome</keyword>
<dbReference type="InterPro" id="IPR003018">
    <property type="entry name" value="GAF"/>
</dbReference>
<feature type="region of interest" description="Disordered" evidence="4">
    <location>
        <begin position="48"/>
        <end position="74"/>
    </location>
</feature>
<evidence type="ECO:0000256" key="3">
    <source>
        <dbReference type="ARBA" id="ARBA00023012"/>
    </source>
</evidence>
<evidence type="ECO:0000259" key="5">
    <source>
        <dbReference type="SMART" id="SM00065"/>
    </source>
</evidence>
<protein>
    <submittedName>
        <fullName evidence="6">Histidine kinase</fullName>
    </submittedName>
</protein>
<keyword evidence="3" id="KW-0902">Two-component regulatory system</keyword>
<dbReference type="GO" id="GO:0000155">
    <property type="term" value="F:phosphorelay sensor kinase activity"/>
    <property type="evidence" value="ECO:0007669"/>
    <property type="project" value="InterPro"/>
</dbReference>
<dbReference type="SMART" id="SM00065">
    <property type="entry name" value="GAF"/>
    <property type="match status" value="2"/>
</dbReference>
<dbReference type="InterPro" id="IPR029016">
    <property type="entry name" value="GAF-like_dom_sf"/>
</dbReference>
<dbReference type="SUPFAM" id="SSF55781">
    <property type="entry name" value="GAF domain-like"/>
    <property type="match status" value="2"/>
</dbReference>
<dbReference type="PANTHER" id="PTHR24421:SF56">
    <property type="entry name" value="OXYGEN SENSOR HISTIDINE KINASE RESPONSE REGULATOR DOST"/>
    <property type="match status" value="1"/>
</dbReference>
<dbReference type="Gene3D" id="3.30.450.40">
    <property type="match status" value="2"/>
</dbReference>
<evidence type="ECO:0000313" key="6">
    <source>
        <dbReference type="EMBL" id="GHD98473.1"/>
    </source>
</evidence>
<feature type="compositionally biased region" description="Polar residues" evidence="4">
    <location>
        <begin position="464"/>
        <end position="473"/>
    </location>
</feature>
<feature type="compositionally biased region" description="Basic and acidic residues" evidence="4">
    <location>
        <begin position="58"/>
        <end position="71"/>
    </location>
</feature>
<feature type="region of interest" description="Disordered" evidence="4">
    <location>
        <begin position="454"/>
        <end position="473"/>
    </location>
</feature>
<dbReference type="Pfam" id="PF07730">
    <property type="entry name" value="HisKA_3"/>
    <property type="match status" value="1"/>
</dbReference>
<evidence type="ECO:0000313" key="7">
    <source>
        <dbReference type="Proteomes" id="UP000655443"/>
    </source>
</evidence>
<dbReference type="PANTHER" id="PTHR24421">
    <property type="entry name" value="NITRATE/NITRITE SENSOR PROTEIN NARX-RELATED"/>
    <property type="match status" value="1"/>
</dbReference>